<feature type="region of interest" description="Disordered" evidence="1">
    <location>
        <begin position="29"/>
        <end position="55"/>
    </location>
</feature>
<dbReference type="Proteomes" id="UP000198372">
    <property type="component" value="Unassembled WGS sequence"/>
</dbReference>
<dbReference type="AlphaFoldDB" id="A0A238FM33"/>
<dbReference type="STRING" id="269621.A0A238FM33"/>
<proteinExistence type="predicted"/>
<dbReference type="EMBL" id="FMSP01000023">
    <property type="protein sequence ID" value="SCV74820.1"/>
    <property type="molecule type" value="Genomic_DNA"/>
</dbReference>
<dbReference type="OrthoDB" id="10331151at2759"/>
<sequence length="305" mass="33905">MPPGRRAWAESLAFPVPNRDSAIHGRCGKVRQPDDRSTRIPNTLSPLPSGSRRPVMAMKDPPLLKRVEQYLAIFLSEHELTSAVLSKTRELLRQAPVSLLCTHGPTCTATIHDLRVRVLEPQRGESSVRFDMILSTHLGIFAEAGAYPSHALAFTCPQAYAGFCGSSVVNPQNPQEVGLLYSSMFQIIAAVQCLHMEIPFTFDRGSVALMFLASMIDQFAKVSEPPFEIVQRLFDQAKTGNISNAKKPRVRRDPRRRKLHDGWSPPSSVEVFSVHNYRVQTKLSPAVWPASLCIRGLLSVKADRP</sequence>
<evidence type="ECO:0000256" key="1">
    <source>
        <dbReference type="SAM" id="MobiDB-lite"/>
    </source>
</evidence>
<gene>
    <name evidence="2" type="ORF">BQ2448_7849</name>
</gene>
<feature type="compositionally biased region" description="Basic residues" evidence="1">
    <location>
        <begin position="246"/>
        <end position="259"/>
    </location>
</feature>
<evidence type="ECO:0000313" key="3">
    <source>
        <dbReference type="Proteomes" id="UP000198372"/>
    </source>
</evidence>
<name>A0A238FM33_9BASI</name>
<keyword evidence="3" id="KW-1185">Reference proteome</keyword>
<feature type="region of interest" description="Disordered" evidence="1">
    <location>
        <begin position="244"/>
        <end position="263"/>
    </location>
</feature>
<protein>
    <submittedName>
        <fullName evidence="2">BQ2448_7849 protein</fullName>
    </submittedName>
</protein>
<organism evidence="2 3">
    <name type="scientific">Microbotryum intermedium</name>
    <dbReference type="NCBI Taxonomy" id="269621"/>
    <lineage>
        <taxon>Eukaryota</taxon>
        <taxon>Fungi</taxon>
        <taxon>Dikarya</taxon>
        <taxon>Basidiomycota</taxon>
        <taxon>Pucciniomycotina</taxon>
        <taxon>Microbotryomycetes</taxon>
        <taxon>Microbotryales</taxon>
        <taxon>Microbotryaceae</taxon>
        <taxon>Microbotryum</taxon>
    </lineage>
</organism>
<evidence type="ECO:0000313" key="2">
    <source>
        <dbReference type="EMBL" id="SCV74820.1"/>
    </source>
</evidence>
<reference evidence="2" key="1">
    <citation type="submission" date="2016-09" db="EMBL/GenBank/DDBJ databases">
        <authorList>
            <person name="Capua I."/>
            <person name="De Benedictis P."/>
            <person name="Joannis T."/>
            <person name="Lombin L.H."/>
            <person name="Cattoli G."/>
        </authorList>
    </citation>
    <scope>NUCLEOTIDE SEQUENCE [LARGE SCALE GENOMIC DNA]</scope>
</reference>
<feature type="compositionally biased region" description="Polar residues" evidence="1">
    <location>
        <begin position="39"/>
        <end position="48"/>
    </location>
</feature>
<accession>A0A238FM33</accession>